<dbReference type="RefSeq" id="WP_115771963.1">
    <property type="nucleotide sequence ID" value="NZ_PIOC01000010.1"/>
</dbReference>
<name>A0A3D8PXS6_9BACI</name>
<protein>
    <submittedName>
        <fullName evidence="1">Uncharacterized protein</fullName>
    </submittedName>
</protein>
<reference evidence="2" key="1">
    <citation type="submission" date="2017-11" db="EMBL/GenBank/DDBJ databases">
        <authorList>
            <person name="Zhu W."/>
        </authorList>
    </citation>
    <scope>NUCLEOTIDE SEQUENCE [LARGE SCALE GENOMIC DNA]</scope>
    <source>
        <strain evidence="2">CAU 1183</strain>
    </source>
</reference>
<dbReference type="EMBL" id="PIOC01000010">
    <property type="protein sequence ID" value="RDW20078.1"/>
    <property type="molecule type" value="Genomic_DNA"/>
</dbReference>
<accession>A0A3D8PXS6</accession>
<dbReference type="OrthoDB" id="9855881at2"/>
<evidence type="ECO:0000313" key="2">
    <source>
        <dbReference type="Proteomes" id="UP000257143"/>
    </source>
</evidence>
<organism evidence="1 2">
    <name type="scientific">Oceanobacillus arenosus</name>
    <dbReference type="NCBI Taxonomy" id="1229153"/>
    <lineage>
        <taxon>Bacteria</taxon>
        <taxon>Bacillati</taxon>
        <taxon>Bacillota</taxon>
        <taxon>Bacilli</taxon>
        <taxon>Bacillales</taxon>
        <taxon>Bacillaceae</taxon>
        <taxon>Oceanobacillus</taxon>
    </lineage>
</organism>
<dbReference type="Proteomes" id="UP000257143">
    <property type="component" value="Unassembled WGS sequence"/>
</dbReference>
<keyword evidence="2" id="KW-1185">Reference proteome</keyword>
<gene>
    <name evidence="1" type="ORF">CWR48_04965</name>
</gene>
<evidence type="ECO:0000313" key="1">
    <source>
        <dbReference type="EMBL" id="RDW20078.1"/>
    </source>
</evidence>
<comment type="caution">
    <text evidence="1">The sequence shown here is derived from an EMBL/GenBank/DDBJ whole genome shotgun (WGS) entry which is preliminary data.</text>
</comment>
<dbReference type="AlphaFoldDB" id="A0A3D8PXS6"/>
<sequence length="169" mass="19303">MKKQFTTQILYSEDVSWLTEIYKKCLKLDFDLIDDISDWTGGIYATEEFSEGYEPLLQATVCELGGHVGHYQLLHQTAFVSQLVEGQISCAEFITEIRKIIIDDDTEGADTSTISCSEAVRKAKEDITIFKVSMSHNLTEIIGSKEPIPFYRCDDILLELDNYILRFLK</sequence>
<proteinExistence type="predicted"/>